<dbReference type="SUPFAM" id="SSF46785">
    <property type="entry name" value="Winged helix' DNA-binding domain"/>
    <property type="match status" value="1"/>
</dbReference>
<dbReference type="PRINTS" id="PR00039">
    <property type="entry name" value="HTHLYSR"/>
</dbReference>
<evidence type="ECO:0000259" key="5">
    <source>
        <dbReference type="PROSITE" id="PS50931"/>
    </source>
</evidence>
<evidence type="ECO:0000313" key="7">
    <source>
        <dbReference type="Proteomes" id="UP000199263"/>
    </source>
</evidence>
<dbReference type="InterPro" id="IPR005119">
    <property type="entry name" value="LysR_subst-bd"/>
</dbReference>
<evidence type="ECO:0000313" key="6">
    <source>
        <dbReference type="EMBL" id="SFC93999.1"/>
    </source>
</evidence>
<dbReference type="STRING" id="119641.SAMN05421842_11441"/>
<dbReference type="Pfam" id="PF03466">
    <property type="entry name" value="LysR_substrate"/>
    <property type="match status" value="1"/>
</dbReference>
<comment type="similarity">
    <text evidence="1">Belongs to the LysR transcriptional regulatory family.</text>
</comment>
<dbReference type="GO" id="GO:0003700">
    <property type="term" value="F:DNA-binding transcription factor activity"/>
    <property type="evidence" value="ECO:0007669"/>
    <property type="project" value="InterPro"/>
</dbReference>
<dbReference type="Pfam" id="PF00126">
    <property type="entry name" value="HTH_1"/>
    <property type="match status" value="1"/>
</dbReference>
<dbReference type="Proteomes" id="UP000199263">
    <property type="component" value="Unassembled WGS sequence"/>
</dbReference>
<dbReference type="Gene3D" id="3.40.190.10">
    <property type="entry name" value="Periplasmic binding protein-like II"/>
    <property type="match status" value="2"/>
</dbReference>
<keyword evidence="3 6" id="KW-0238">DNA-binding</keyword>
<evidence type="ECO:0000256" key="3">
    <source>
        <dbReference type="ARBA" id="ARBA00023125"/>
    </source>
</evidence>
<name>A0A1I1N8N8_9CLOT</name>
<dbReference type="Gene3D" id="1.10.10.10">
    <property type="entry name" value="Winged helix-like DNA-binding domain superfamily/Winged helix DNA-binding domain"/>
    <property type="match status" value="1"/>
</dbReference>
<evidence type="ECO:0000256" key="1">
    <source>
        <dbReference type="ARBA" id="ARBA00009437"/>
    </source>
</evidence>
<dbReference type="InterPro" id="IPR036388">
    <property type="entry name" value="WH-like_DNA-bd_sf"/>
</dbReference>
<dbReference type="SUPFAM" id="SSF53850">
    <property type="entry name" value="Periplasmic binding protein-like II"/>
    <property type="match status" value="1"/>
</dbReference>
<dbReference type="GO" id="GO:0000976">
    <property type="term" value="F:transcription cis-regulatory region binding"/>
    <property type="evidence" value="ECO:0007669"/>
    <property type="project" value="TreeGrafter"/>
</dbReference>
<dbReference type="PANTHER" id="PTHR30126:SF39">
    <property type="entry name" value="HTH-TYPE TRANSCRIPTIONAL REGULATOR CYSL"/>
    <property type="match status" value="1"/>
</dbReference>
<dbReference type="RefSeq" id="WP_175559967.1">
    <property type="nucleotide sequence ID" value="NZ_FOMG01000014.1"/>
</dbReference>
<dbReference type="EMBL" id="FOMG01000014">
    <property type="protein sequence ID" value="SFC93999.1"/>
    <property type="molecule type" value="Genomic_DNA"/>
</dbReference>
<dbReference type="PROSITE" id="PS50931">
    <property type="entry name" value="HTH_LYSR"/>
    <property type="match status" value="1"/>
</dbReference>
<evidence type="ECO:0000256" key="4">
    <source>
        <dbReference type="ARBA" id="ARBA00023163"/>
    </source>
</evidence>
<sequence>MNIQNIKTFLILSENNNFTKTSQQLFCTQAAVSLRIKNLEAYFDTKLFSRDNKDIKLTEAGKALLPYARKILDASNEAKLKLSLLNDLKEQKINISCSSTPGTYILPDIIYNFNLKYPYISILNDVKYTKDVIQDIKNNLCSMALISQPEFFDKEDLICEDICDDPIVLLVGNNHPFAKKKSININSLKNSTFLISNPKTSIIKHIENIGDFKFKPEKIYTIGNIEAIKQGVISGIGISVLSYYCIKNELNYGLIKAIPFKEDIKINRRIYLIKNKDYKPSIAENIFIDFLKNSLKQL</sequence>
<evidence type="ECO:0000256" key="2">
    <source>
        <dbReference type="ARBA" id="ARBA00023015"/>
    </source>
</evidence>
<dbReference type="PANTHER" id="PTHR30126">
    <property type="entry name" value="HTH-TYPE TRANSCRIPTIONAL REGULATOR"/>
    <property type="match status" value="1"/>
</dbReference>
<feature type="domain" description="HTH lysR-type" evidence="5">
    <location>
        <begin position="1"/>
        <end position="58"/>
    </location>
</feature>
<proteinExistence type="inferred from homology"/>
<dbReference type="AlphaFoldDB" id="A0A1I1N8N8"/>
<keyword evidence="4" id="KW-0804">Transcription</keyword>
<reference evidence="6 7" key="1">
    <citation type="submission" date="2016-10" db="EMBL/GenBank/DDBJ databases">
        <authorList>
            <person name="de Groot N.N."/>
        </authorList>
    </citation>
    <scope>NUCLEOTIDE SEQUENCE [LARGE SCALE GENOMIC DNA]</scope>
    <source>
        <strain evidence="6 7">DSM 12992</strain>
    </source>
</reference>
<dbReference type="InterPro" id="IPR000847">
    <property type="entry name" value="LysR_HTH_N"/>
</dbReference>
<dbReference type="InterPro" id="IPR036390">
    <property type="entry name" value="WH_DNA-bd_sf"/>
</dbReference>
<gene>
    <name evidence="6" type="ORF">SAMN05421842_11441</name>
</gene>
<keyword evidence="2" id="KW-0805">Transcription regulation</keyword>
<organism evidence="6 7">
    <name type="scientific">Clostridium uliginosum</name>
    <dbReference type="NCBI Taxonomy" id="119641"/>
    <lineage>
        <taxon>Bacteria</taxon>
        <taxon>Bacillati</taxon>
        <taxon>Bacillota</taxon>
        <taxon>Clostridia</taxon>
        <taxon>Eubacteriales</taxon>
        <taxon>Clostridiaceae</taxon>
        <taxon>Clostridium</taxon>
    </lineage>
</organism>
<keyword evidence="7" id="KW-1185">Reference proteome</keyword>
<protein>
    <submittedName>
        <fullName evidence="6">DNA-binding transcriptional regulator, LysR family</fullName>
    </submittedName>
</protein>
<accession>A0A1I1N8N8</accession>